<evidence type="ECO:0000256" key="8">
    <source>
        <dbReference type="ARBA" id="ARBA00023146"/>
    </source>
</evidence>
<dbReference type="GO" id="GO:0006437">
    <property type="term" value="P:tyrosyl-tRNA aminoacylation"/>
    <property type="evidence" value="ECO:0007669"/>
    <property type="project" value="InterPro"/>
</dbReference>
<dbReference type="FunCoup" id="A0A1Y1UFG8">
    <property type="interactions" value="504"/>
</dbReference>
<evidence type="ECO:0000256" key="9">
    <source>
        <dbReference type="RuleBase" id="RU361234"/>
    </source>
</evidence>
<evidence type="ECO:0000256" key="1">
    <source>
        <dbReference type="ARBA" id="ARBA00004672"/>
    </source>
</evidence>
<dbReference type="Pfam" id="PF00579">
    <property type="entry name" value="tRNA-synt_1b"/>
    <property type="match status" value="1"/>
</dbReference>
<dbReference type="Proteomes" id="UP000193218">
    <property type="component" value="Unassembled WGS sequence"/>
</dbReference>
<dbReference type="InterPro" id="IPR002305">
    <property type="entry name" value="aa-tRNA-synth_Ic"/>
</dbReference>
<dbReference type="PANTHER" id="PTHR43700">
    <property type="entry name" value="PHOSPHORIBOSYLAMINOIMIDAZOLE-SUCCINOCARBOXAMIDE SYNTHASE"/>
    <property type="match status" value="1"/>
</dbReference>
<dbReference type="NCBIfam" id="TIGR00081">
    <property type="entry name" value="purC"/>
    <property type="match status" value="1"/>
</dbReference>
<accession>A0A1Y1UFG8</accession>
<keyword evidence="3 9" id="KW-0436">Ligase</keyword>
<dbReference type="InterPro" id="IPR001636">
    <property type="entry name" value="SAICAR_synth"/>
</dbReference>
<dbReference type="InParanoid" id="A0A1Y1UFG8"/>
<evidence type="ECO:0000256" key="3">
    <source>
        <dbReference type="ARBA" id="ARBA00022598"/>
    </source>
</evidence>
<dbReference type="InterPro" id="IPR018236">
    <property type="entry name" value="SAICAR_synthetase_CS"/>
</dbReference>
<comment type="catalytic activity">
    <reaction evidence="9">
        <text>tRNA(Tyr) + L-tyrosine + ATP = L-tyrosyl-tRNA(Tyr) + AMP + diphosphate + H(+)</text>
        <dbReference type="Rhea" id="RHEA:10220"/>
        <dbReference type="Rhea" id="RHEA-COMP:9706"/>
        <dbReference type="Rhea" id="RHEA-COMP:9707"/>
        <dbReference type="ChEBI" id="CHEBI:15378"/>
        <dbReference type="ChEBI" id="CHEBI:30616"/>
        <dbReference type="ChEBI" id="CHEBI:33019"/>
        <dbReference type="ChEBI" id="CHEBI:58315"/>
        <dbReference type="ChEBI" id="CHEBI:78442"/>
        <dbReference type="ChEBI" id="CHEBI:78536"/>
        <dbReference type="ChEBI" id="CHEBI:456215"/>
        <dbReference type="EC" id="6.1.1.1"/>
    </reaction>
</comment>
<dbReference type="SUPFAM" id="SSF56104">
    <property type="entry name" value="SAICAR synthase-like"/>
    <property type="match status" value="1"/>
</dbReference>
<evidence type="ECO:0000256" key="10">
    <source>
        <dbReference type="SAM" id="MobiDB-lite"/>
    </source>
</evidence>
<dbReference type="Gene3D" id="3.30.200.20">
    <property type="entry name" value="Phosphorylase Kinase, domain 1"/>
    <property type="match status" value="1"/>
</dbReference>
<sequence length="811" mass="88922">MSAPEEEFEKTETYGGPEITLTPDQEAQYAQLTRNLQEVTSAEIVRKVLSKGEVVKCYWGTATTGRPHIAYCVPLLKIADFLAAGASVKILLADLHAFLDASKSTLETVKWRAKYYSFLLKAMFITLGVPIDKLQFVLGTSYQLTAEYTLDVYKFHSLTTAKAAGHAGADVVKQSESPLMSSMLYPGLQALDEQYLDVDFQFGGVDQRKIFMYAAHFLPRMGYAKRAHLMSPMVPGLSGGKMSSSDPKSKVDFLDSPSEVKNKLKAALCTPGEVEGNGVLAFLRHVLIPVQQLRHEQAEARGEEPPRGEGSFVKPSAPSGTIFTISRPEKFGGDIHFPSYQAIEDAYAKEELHPGDLKTGVTDAINGLLAPIQKMFESDPEWQECERLGYPDASTANAVASAKQGAGDKAQPVKTKPPKDVRRAPPTEEERAALRAQKDQEKAVKAQAAAAAAGLNMTPEELKKRDATAANVVPNSGRANASAGSSSSARSSEALTTTDMPRLKLLTKGKVRDVYELPDSEDKDKMLFVATDRISAYDYIMENGIPQKGATLTTLSLFWFHKLSHIIPNHVLVPSISGSKPKCLDPSTSAWDEFPKSLAEYRDQVEGRSMIVRKCEVVKIEAIVRGYITGSAWAEYKKSGTMHGIKLPEGLVESQKLPEPVFTPSTKADLGDHDENIHPDKVKDICGEKLAKQIAEVAVRLYSEAAAYALERGLILADTKFEFGLLPDANGEKQLILIDECLTPDSSRYWSAATYRPGQPQPSFDKQYLRDWLTQNNLKKAGVTLPPDVVAETKAKYEDARDRVMGLGKHA</sequence>
<evidence type="ECO:0000313" key="13">
    <source>
        <dbReference type="Proteomes" id="UP000193218"/>
    </source>
</evidence>
<evidence type="ECO:0000313" key="12">
    <source>
        <dbReference type="EMBL" id="ORX36810.1"/>
    </source>
</evidence>
<keyword evidence="4 9" id="KW-0547">Nucleotide-binding</keyword>
<dbReference type="HAMAP" id="MF_00137">
    <property type="entry name" value="SAICAR_synth"/>
    <property type="match status" value="1"/>
</dbReference>
<comment type="pathway">
    <text evidence="1">Purine metabolism; IMP biosynthesis via de novo pathway; 5-amino-1-(5-phospho-D-ribosyl)imidazole-4-carboxamide from 5-amino-1-(5-phospho-D-ribosyl)imidazole-4-carboxylate: step 1/2.</text>
</comment>
<dbReference type="EMBL" id="NBSH01000007">
    <property type="protein sequence ID" value="ORX36810.1"/>
    <property type="molecule type" value="Genomic_DNA"/>
</dbReference>
<proteinExistence type="inferred from homology"/>
<feature type="region of interest" description="Disordered" evidence="10">
    <location>
        <begin position="397"/>
        <end position="447"/>
    </location>
</feature>
<dbReference type="UniPathway" id="UPA00074">
    <property type="reaction ID" value="UER00131"/>
</dbReference>
<comment type="similarity">
    <text evidence="2">Belongs to the SAICAR synthetase family.</text>
</comment>
<feature type="compositionally biased region" description="Low complexity" evidence="10">
    <location>
        <begin position="475"/>
        <end position="492"/>
    </location>
</feature>
<dbReference type="SUPFAM" id="SSF52374">
    <property type="entry name" value="Nucleotidylyl transferase"/>
    <property type="match status" value="1"/>
</dbReference>
<feature type="compositionally biased region" description="Basic and acidic residues" evidence="10">
    <location>
        <begin position="297"/>
        <end position="307"/>
    </location>
</feature>
<dbReference type="Gene3D" id="3.40.50.620">
    <property type="entry name" value="HUPs"/>
    <property type="match status" value="1"/>
</dbReference>
<dbReference type="NCBIfam" id="TIGR00234">
    <property type="entry name" value="tyrS"/>
    <property type="match status" value="1"/>
</dbReference>
<dbReference type="Pfam" id="PF01259">
    <property type="entry name" value="SAICAR_synt"/>
    <property type="match status" value="1"/>
</dbReference>
<organism evidence="12 13">
    <name type="scientific">Kockovaella imperatae</name>
    <dbReference type="NCBI Taxonomy" id="4999"/>
    <lineage>
        <taxon>Eukaryota</taxon>
        <taxon>Fungi</taxon>
        <taxon>Dikarya</taxon>
        <taxon>Basidiomycota</taxon>
        <taxon>Agaricomycotina</taxon>
        <taxon>Tremellomycetes</taxon>
        <taxon>Tremellales</taxon>
        <taxon>Cuniculitremaceae</taxon>
        <taxon>Kockovaella</taxon>
    </lineage>
</organism>
<keyword evidence="6 9" id="KW-0067">ATP-binding</keyword>
<keyword evidence="7 9" id="KW-0648">Protein biosynthesis</keyword>
<dbReference type="InterPro" id="IPR014729">
    <property type="entry name" value="Rossmann-like_a/b/a_fold"/>
</dbReference>
<dbReference type="PRINTS" id="PR01040">
    <property type="entry name" value="TRNASYNTHTYR"/>
</dbReference>
<dbReference type="PANTHER" id="PTHR43700:SF1">
    <property type="entry name" value="PHOSPHORIBOSYLAMINOIMIDAZOLE-SUCCINOCARBOXAMIDE SYNTHASE"/>
    <property type="match status" value="1"/>
</dbReference>
<evidence type="ECO:0000256" key="2">
    <source>
        <dbReference type="ARBA" id="ARBA00010190"/>
    </source>
</evidence>
<feature type="region of interest" description="Disordered" evidence="10">
    <location>
        <begin position="470"/>
        <end position="496"/>
    </location>
</feature>
<comment type="similarity">
    <text evidence="9">Belongs to the class-I aminoacyl-tRNA synthetase family.</text>
</comment>
<dbReference type="Gene3D" id="1.10.240.10">
    <property type="entry name" value="Tyrosyl-Transfer RNA Synthetase"/>
    <property type="match status" value="1"/>
</dbReference>
<dbReference type="NCBIfam" id="NF010568">
    <property type="entry name" value="PRK13961.1"/>
    <property type="match status" value="1"/>
</dbReference>
<protein>
    <recommendedName>
        <fullName evidence="9">Tyrosine--tRNA ligase</fullName>
        <ecNumber evidence="9">6.1.1.1</ecNumber>
    </recommendedName>
    <alternativeName>
        <fullName evidence="9">Tyrosyl-tRNA synthetase</fullName>
    </alternativeName>
</protein>
<dbReference type="GO" id="GO:0006189">
    <property type="term" value="P:'de novo' IMP biosynthetic process"/>
    <property type="evidence" value="ECO:0007669"/>
    <property type="project" value="UniProtKB-UniPathway"/>
</dbReference>
<dbReference type="GO" id="GO:0004831">
    <property type="term" value="F:tyrosine-tRNA ligase activity"/>
    <property type="evidence" value="ECO:0007669"/>
    <property type="project" value="UniProtKB-EC"/>
</dbReference>
<evidence type="ECO:0000256" key="7">
    <source>
        <dbReference type="ARBA" id="ARBA00022917"/>
    </source>
</evidence>
<dbReference type="FunFam" id="3.30.470.20:FF:000015">
    <property type="entry name" value="Phosphoribosylaminoimidazole-succinocarboxamide synthase"/>
    <property type="match status" value="1"/>
</dbReference>
<dbReference type="GO" id="GO:0005737">
    <property type="term" value="C:cytoplasm"/>
    <property type="evidence" value="ECO:0007669"/>
    <property type="project" value="TreeGrafter"/>
</dbReference>
<evidence type="ECO:0000256" key="4">
    <source>
        <dbReference type="ARBA" id="ARBA00022741"/>
    </source>
</evidence>
<evidence type="ECO:0000256" key="6">
    <source>
        <dbReference type="ARBA" id="ARBA00022840"/>
    </source>
</evidence>
<dbReference type="Gene3D" id="3.30.470.20">
    <property type="entry name" value="ATP-grasp fold, B domain"/>
    <property type="match status" value="1"/>
</dbReference>
<gene>
    <name evidence="12" type="ORF">BD324DRAFT_627233</name>
</gene>
<evidence type="ECO:0000259" key="11">
    <source>
        <dbReference type="Pfam" id="PF01259"/>
    </source>
</evidence>
<dbReference type="InterPro" id="IPR002307">
    <property type="entry name" value="Tyr-tRNA-ligase"/>
</dbReference>
<dbReference type="GeneID" id="33557789"/>
<keyword evidence="8 9" id="KW-0030">Aminoacyl-tRNA synthetase</keyword>
<dbReference type="EC" id="6.1.1.1" evidence="9"/>
<dbReference type="PROSITE" id="PS01057">
    <property type="entry name" value="SAICAR_SYNTHETASE_1"/>
    <property type="match status" value="1"/>
</dbReference>
<dbReference type="PROSITE" id="PS01058">
    <property type="entry name" value="SAICAR_SYNTHETASE_2"/>
    <property type="match status" value="1"/>
</dbReference>
<dbReference type="InterPro" id="IPR028923">
    <property type="entry name" value="SAICAR_synt/ADE2_N"/>
</dbReference>
<dbReference type="RefSeq" id="XP_021870879.1">
    <property type="nucleotide sequence ID" value="XM_022015980.1"/>
</dbReference>
<reference evidence="12 13" key="1">
    <citation type="submission" date="2017-03" db="EMBL/GenBank/DDBJ databases">
        <title>Widespread Adenine N6-methylation of Active Genes in Fungi.</title>
        <authorList>
            <consortium name="DOE Joint Genome Institute"/>
            <person name="Mondo S.J."/>
            <person name="Dannebaum R.O."/>
            <person name="Kuo R.C."/>
            <person name="Louie K.B."/>
            <person name="Bewick A.J."/>
            <person name="Labutti K."/>
            <person name="Haridas S."/>
            <person name="Kuo A."/>
            <person name="Salamov A."/>
            <person name="Ahrendt S.R."/>
            <person name="Lau R."/>
            <person name="Bowen B.P."/>
            <person name="Lipzen A."/>
            <person name="Sullivan W."/>
            <person name="Andreopoulos W.B."/>
            <person name="Clum A."/>
            <person name="Lindquist E."/>
            <person name="Daum C."/>
            <person name="Northen T.R."/>
            <person name="Ramamoorthy G."/>
            <person name="Schmitz R.J."/>
            <person name="Gryganskyi A."/>
            <person name="Culley D."/>
            <person name="Magnuson J."/>
            <person name="James T.Y."/>
            <person name="O'Malley M.A."/>
            <person name="Stajich J.E."/>
            <person name="Spatafora J.W."/>
            <person name="Visel A."/>
            <person name="Grigoriev I.V."/>
        </authorList>
    </citation>
    <scope>NUCLEOTIDE SEQUENCE [LARGE SCALE GENOMIC DNA]</scope>
    <source>
        <strain evidence="12 13">NRRL Y-17943</strain>
    </source>
</reference>
<evidence type="ECO:0000256" key="5">
    <source>
        <dbReference type="ARBA" id="ARBA00022755"/>
    </source>
</evidence>
<dbReference type="CDD" id="cd01414">
    <property type="entry name" value="SAICAR_synt_Sc"/>
    <property type="match status" value="1"/>
</dbReference>
<dbReference type="GO" id="GO:0004639">
    <property type="term" value="F:phosphoribosylaminoimidazolesuccinocarboxamide synthase activity"/>
    <property type="evidence" value="ECO:0007669"/>
    <property type="project" value="InterPro"/>
</dbReference>
<comment type="caution">
    <text evidence="12">The sequence shown here is derived from an EMBL/GenBank/DDBJ whole genome shotgun (WGS) entry which is preliminary data.</text>
</comment>
<feature type="compositionally biased region" description="Basic and acidic residues" evidence="10">
    <location>
        <begin position="417"/>
        <end position="444"/>
    </location>
</feature>
<dbReference type="AlphaFoldDB" id="A0A1Y1UFG8"/>
<keyword evidence="5" id="KW-0658">Purine biosynthesis</keyword>
<dbReference type="FunFam" id="1.10.240.10:FF:000004">
    <property type="entry name" value="Tyrosine--tRNA ligase"/>
    <property type="match status" value="1"/>
</dbReference>
<dbReference type="GO" id="GO:0005524">
    <property type="term" value="F:ATP binding"/>
    <property type="evidence" value="ECO:0007669"/>
    <property type="project" value="UniProtKB-KW"/>
</dbReference>
<dbReference type="STRING" id="4999.A0A1Y1UFG8"/>
<feature type="region of interest" description="Disordered" evidence="10">
    <location>
        <begin position="297"/>
        <end position="319"/>
    </location>
</feature>
<keyword evidence="13" id="KW-1185">Reference proteome</keyword>
<name>A0A1Y1UFG8_9TREE</name>
<feature type="domain" description="SAICAR synthetase/ADE2 N-terminal" evidence="11">
    <location>
        <begin position="506"/>
        <end position="778"/>
    </location>
</feature>
<dbReference type="OrthoDB" id="9991235at2759"/>